<feature type="region of interest" description="Disordered" evidence="6">
    <location>
        <begin position="274"/>
        <end position="299"/>
    </location>
</feature>
<protein>
    <recommendedName>
        <fullName evidence="12">Meiotically up-regulated gene 190 protein</fullName>
    </recommendedName>
</protein>
<feature type="compositionally biased region" description="Acidic residues" evidence="6">
    <location>
        <begin position="729"/>
        <end position="739"/>
    </location>
</feature>
<feature type="compositionally biased region" description="Basic and acidic residues" evidence="6">
    <location>
        <begin position="1056"/>
        <end position="1072"/>
    </location>
</feature>
<keyword evidence="4" id="KW-0446">Lipid-binding</keyword>
<gene>
    <name evidence="10" type="ORF">HGRIS_013582</name>
</gene>
<evidence type="ECO:0000313" key="10">
    <source>
        <dbReference type="EMBL" id="KAL0947477.1"/>
    </source>
</evidence>
<dbReference type="CDD" id="cd21676">
    <property type="entry name" value="SMP_Mug190"/>
    <property type="match status" value="1"/>
</dbReference>
<dbReference type="Pfam" id="PF25669">
    <property type="entry name" value="SMP_MUG190-like"/>
    <property type="match status" value="1"/>
</dbReference>
<evidence type="ECO:0000256" key="1">
    <source>
        <dbReference type="ARBA" id="ARBA00004370"/>
    </source>
</evidence>
<organism evidence="10 11">
    <name type="scientific">Hohenbuehelia grisea</name>
    <dbReference type="NCBI Taxonomy" id="104357"/>
    <lineage>
        <taxon>Eukaryota</taxon>
        <taxon>Fungi</taxon>
        <taxon>Dikarya</taxon>
        <taxon>Basidiomycota</taxon>
        <taxon>Agaricomycotina</taxon>
        <taxon>Agaricomycetes</taxon>
        <taxon>Agaricomycetidae</taxon>
        <taxon>Agaricales</taxon>
        <taxon>Pleurotineae</taxon>
        <taxon>Pleurotaceae</taxon>
        <taxon>Hohenbuehelia</taxon>
    </lineage>
</organism>
<evidence type="ECO:0000259" key="8">
    <source>
        <dbReference type="PROSITE" id="PS50004"/>
    </source>
</evidence>
<comment type="subcellular location">
    <subcellularLocation>
        <location evidence="1">Membrane</location>
    </subcellularLocation>
</comment>
<dbReference type="InterPro" id="IPR031468">
    <property type="entry name" value="SMP_LBD"/>
</dbReference>
<feature type="region of interest" description="Disordered" evidence="6">
    <location>
        <begin position="722"/>
        <end position="743"/>
    </location>
</feature>
<feature type="region of interest" description="Disordered" evidence="6">
    <location>
        <begin position="169"/>
        <end position="205"/>
    </location>
</feature>
<keyword evidence="7" id="KW-0812">Transmembrane</keyword>
<evidence type="ECO:0000256" key="2">
    <source>
        <dbReference type="ARBA" id="ARBA00022448"/>
    </source>
</evidence>
<keyword evidence="2" id="KW-0813">Transport</keyword>
<dbReference type="PANTHER" id="PTHR47348:SF2">
    <property type="entry name" value="MEIOTICALLY UP-REGULATED 190 PROTEIN"/>
    <property type="match status" value="1"/>
</dbReference>
<evidence type="ECO:0000256" key="4">
    <source>
        <dbReference type="ARBA" id="ARBA00023121"/>
    </source>
</evidence>
<dbReference type="PANTHER" id="PTHR47348">
    <property type="entry name" value="MEIOTICALLY UP-REGULATED GENE 190 PROTEIN"/>
    <property type="match status" value="1"/>
</dbReference>
<comment type="caution">
    <text evidence="10">The sequence shown here is derived from an EMBL/GenBank/DDBJ whole genome shotgun (WGS) entry which is preliminary data.</text>
</comment>
<feature type="transmembrane region" description="Helical" evidence="7">
    <location>
        <begin position="141"/>
        <end position="166"/>
    </location>
</feature>
<feature type="transmembrane region" description="Helical" evidence="7">
    <location>
        <begin position="90"/>
        <end position="110"/>
    </location>
</feature>
<evidence type="ECO:0000256" key="3">
    <source>
        <dbReference type="ARBA" id="ARBA00023055"/>
    </source>
</evidence>
<dbReference type="EMBL" id="JASNQZ010000015">
    <property type="protein sequence ID" value="KAL0947477.1"/>
    <property type="molecule type" value="Genomic_DNA"/>
</dbReference>
<evidence type="ECO:0000313" key="11">
    <source>
        <dbReference type="Proteomes" id="UP001556367"/>
    </source>
</evidence>
<feature type="compositionally biased region" description="Basic residues" evidence="6">
    <location>
        <begin position="1081"/>
        <end position="1095"/>
    </location>
</feature>
<feature type="domain" description="SMP-LTD" evidence="9">
    <location>
        <begin position="204"/>
        <end position="437"/>
    </location>
</feature>
<dbReference type="Gene3D" id="2.60.40.150">
    <property type="entry name" value="C2 domain"/>
    <property type="match status" value="2"/>
</dbReference>
<evidence type="ECO:0008006" key="12">
    <source>
        <dbReference type="Google" id="ProtNLM"/>
    </source>
</evidence>
<feature type="transmembrane region" description="Helical" evidence="7">
    <location>
        <begin position="340"/>
        <end position="362"/>
    </location>
</feature>
<dbReference type="InterPro" id="IPR035892">
    <property type="entry name" value="C2_domain_sf"/>
</dbReference>
<proteinExistence type="predicted"/>
<dbReference type="Pfam" id="PF25331">
    <property type="entry name" value="C2_Mug190_3rd"/>
    <property type="match status" value="1"/>
</dbReference>
<feature type="compositionally biased region" description="Basic and acidic residues" evidence="6">
    <location>
        <begin position="49"/>
        <end position="65"/>
    </location>
</feature>
<dbReference type="SMART" id="SM00239">
    <property type="entry name" value="C2"/>
    <property type="match status" value="2"/>
</dbReference>
<feature type="domain" description="C2" evidence="8">
    <location>
        <begin position="682"/>
        <end position="825"/>
    </location>
</feature>
<feature type="compositionally biased region" description="Basic and acidic residues" evidence="6">
    <location>
        <begin position="274"/>
        <end position="287"/>
    </location>
</feature>
<feature type="compositionally biased region" description="Polar residues" evidence="6">
    <location>
        <begin position="39"/>
        <end position="48"/>
    </location>
</feature>
<name>A0ABR3IW47_9AGAR</name>
<reference evidence="11" key="1">
    <citation type="submission" date="2024-06" db="EMBL/GenBank/DDBJ databases">
        <title>Multi-omics analyses provide insights into the biosynthesis of the anticancer antibiotic pleurotin in Hohenbuehelia grisea.</title>
        <authorList>
            <person name="Weaver J.A."/>
            <person name="Alberti F."/>
        </authorList>
    </citation>
    <scope>NUCLEOTIDE SEQUENCE [LARGE SCALE GENOMIC DNA]</scope>
    <source>
        <strain evidence="11">T-177</strain>
    </source>
</reference>
<evidence type="ECO:0000256" key="7">
    <source>
        <dbReference type="SAM" id="Phobius"/>
    </source>
</evidence>
<dbReference type="PROSITE" id="PS50004">
    <property type="entry name" value="C2"/>
    <property type="match status" value="2"/>
</dbReference>
<feature type="compositionally biased region" description="Basic and acidic residues" evidence="6">
    <location>
        <begin position="640"/>
        <end position="685"/>
    </location>
</feature>
<feature type="domain" description="C2" evidence="8">
    <location>
        <begin position="435"/>
        <end position="570"/>
    </location>
</feature>
<keyword evidence="11" id="KW-1185">Reference proteome</keyword>
<keyword evidence="7" id="KW-1133">Transmembrane helix</keyword>
<dbReference type="InterPro" id="IPR057349">
    <property type="entry name" value="C2_Mug190_3rd"/>
</dbReference>
<keyword evidence="3" id="KW-0445">Lipid transport</keyword>
<feature type="region of interest" description="Disordered" evidence="6">
    <location>
        <begin position="640"/>
        <end position="699"/>
    </location>
</feature>
<evidence type="ECO:0000256" key="6">
    <source>
        <dbReference type="SAM" id="MobiDB-lite"/>
    </source>
</evidence>
<dbReference type="PROSITE" id="PS51847">
    <property type="entry name" value="SMP"/>
    <property type="match status" value="1"/>
</dbReference>
<keyword evidence="5 7" id="KW-0472">Membrane</keyword>
<accession>A0ABR3IW47</accession>
<evidence type="ECO:0000259" key="9">
    <source>
        <dbReference type="PROSITE" id="PS51847"/>
    </source>
</evidence>
<dbReference type="Pfam" id="PF00168">
    <property type="entry name" value="C2"/>
    <property type="match status" value="2"/>
</dbReference>
<evidence type="ECO:0000256" key="5">
    <source>
        <dbReference type="ARBA" id="ARBA00023136"/>
    </source>
</evidence>
<feature type="region of interest" description="Disordered" evidence="6">
    <location>
        <begin position="1036"/>
        <end position="1095"/>
    </location>
</feature>
<sequence>MPDDHQGPLHEVTDPITHLPVQIHDYTEVDLEQIPPINQHDQPPSQSQPRDENRTETNDERHEAVDTRLLDETQKGRWVDPKGERSRTTVHAGIVAGISSFGAAMVTALFSGKLFSSSGTSPDAPQNRGVLNLGLSAGKGLLSLVFQIFNCLILAVVIASATTIIVKPKTPRTAAEPKEVERFSKSKPGHEKRREQSENETRQQDDQTTWLNAVLVTLWPIINPTLFTPLADILEDSLQASLPTFVKAVKVGDIAQGIDPVRVSGIRWLDSKRAERAPAKAQNDPDKGTASQGQDNAEQEEAGEYVCLELGLVYRAPLDSKGKTHTATASPESRARNPHLVLHLWTIAGIQVPFYISLHGLLCTARVRIAMTPNPPFAGMSTLTLLGVPHVSFSLTPLSRHLPNVMDVPVLSNWVQDAITAALQEYVAPRSVSIDLGLMLGGGERVDVEGAGIIIVTVRSAYGFRDGDAMKVWNHLNKNRAARKGDAYVVVGWSKWGKPLWSTRIIEDEEKPTWNETAYLVVSPAELNAHELLQLQLWDADRTSADDNLGNVEVDLRDLMNNEESLNRMARREDSLTELDGKTSCPGTIEWEVGYFPKIGLGQWVAAMAEQKLRSESRTTLGGDEEPKRQQLDDAQFDHNQEHADDDDANKAKTKEDKEAEQQALEELRADNGDGDSELKDKTDEIISSLPPPPDWPSGILSIRVEQIDGLEVEKVRASGDDAVRDMEGEADSGDEGGGGDDKVPSPYCVIMINHERVYKTRTKMVTGKPYFDAGTERFIKDWQHTSVMISVRDSRLHEVDPLLGIVDLPLPVLFKNRSHLTESFPLVGGIGYGRVRIAATFRSVQSRLPRELLGWDTGTIEIMPHAQGDGPLPDELRSCRIVMRTDYGKAKFIPHDGTEHGDAWESKRGRSAKLAVRKRYASCLTLQFRKHVLWPDPTPAFCVLWLKDVPDDEEVDITLPIIRNSPSGSLERARLNAAEGIGEAIEGASLKLRVRFWPGLSGYHKKLAKKDKGIADVMESLDCAEDSRGFASDGLFDDELSESGSSSASSDDEDSRTVEGNKEAAREDDGNRGVLDQAKHFKKRRGQLHRKHRGLMQWSGARKMKWAVKQAEEKVGTLKDKAKNRVVHRQKETKMEKEV</sequence>
<dbReference type="Proteomes" id="UP001556367">
    <property type="component" value="Unassembled WGS sequence"/>
</dbReference>
<feature type="region of interest" description="Disordered" evidence="6">
    <location>
        <begin position="35"/>
        <end position="65"/>
    </location>
</feature>
<feature type="compositionally biased region" description="Basic and acidic residues" evidence="6">
    <location>
        <begin position="175"/>
        <end position="205"/>
    </location>
</feature>
<dbReference type="InterPro" id="IPR000008">
    <property type="entry name" value="C2_dom"/>
</dbReference>
<dbReference type="SUPFAM" id="SSF49562">
    <property type="entry name" value="C2 domain (Calcium/lipid-binding domain, CaLB)"/>
    <property type="match status" value="2"/>
</dbReference>